<gene>
    <name evidence="3" type="ORF">SAMN04488579_11385</name>
</gene>
<comment type="similarity">
    <text evidence="1">Belongs to the short-chain dehydrogenases/reductases (SDR) family.</text>
</comment>
<dbReference type="InterPro" id="IPR020904">
    <property type="entry name" value="Sc_DH/Rdtase_CS"/>
</dbReference>
<protein>
    <submittedName>
        <fullName evidence="3">3-oxoacyl-[acyl-carrier protein] reductase</fullName>
    </submittedName>
</protein>
<dbReference type="InterPro" id="IPR002347">
    <property type="entry name" value="SDR_fam"/>
</dbReference>
<sequence>MLKDKVCIVTGAGKGIGKAIVLALAIEGAIVFALEHHSGDVYSWADEFPIDAKITAIQVDVTDEEDIRNAVFEIRKSFGKIDVLVNNAGIEYNERIGMISNQHMEEMFRVNVFGMIGMLQYCSRLMIRNQGGSIINISSIVGEKGNPGQLVYSATKGAVIALTKSAAKELAPFGVRVNSIAPGVTKTEMIEKTDEEYLKKRISQICMGNMLEPQDIANACVFLASDMSKFISGQVIGVDGCTIM</sequence>
<proteinExistence type="inferred from homology"/>
<dbReference type="PANTHER" id="PTHR24321:SF8">
    <property type="entry name" value="ESTRADIOL 17-BETA-DEHYDROGENASE 8-RELATED"/>
    <property type="match status" value="1"/>
</dbReference>
<dbReference type="PANTHER" id="PTHR24321">
    <property type="entry name" value="DEHYDROGENASES, SHORT CHAIN"/>
    <property type="match status" value="1"/>
</dbReference>
<dbReference type="PROSITE" id="PS00061">
    <property type="entry name" value="ADH_SHORT"/>
    <property type="match status" value="1"/>
</dbReference>
<dbReference type="GO" id="GO:0008206">
    <property type="term" value="P:bile acid metabolic process"/>
    <property type="evidence" value="ECO:0007669"/>
    <property type="project" value="UniProtKB-ARBA"/>
</dbReference>
<evidence type="ECO:0000256" key="2">
    <source>
        <dbReference type="ARBA" id="ARBA00023002"/>
    </source>
</evidence>
<evidence type="ECO:0000313" key="3">
    <source>
        <dbReference type="EMBL" id="SDY01688.1"/>
    </source>
</evidence>
<dbReference type="FunFam" id="3.40.50.720:FF:000084">
    <property type="entry name" value="Short-chain dehydrogenase reductase"/>
    <property type="match status" value="1"/>
</dbReference>
<dbReference type="SUPFAM" id="SSF51735">
    <property type="entry name" value="NAD(P)-binding Rossmann-fold domains"/>
    <property type="match status" value="1"/>
</dbReference>
<dbReference type="RefSeq" id="WP_090245606.1">
    <property type="nucleotide sequence ID" value="NZ_FNOU01000013.1"/>
</dbReference>
<dbReference type="GO" id="GO:0016491">
    <property type="term" value="F:oxidoreductase activity"/>
    <property type="evidence" value="ECO:0007669"/>
    <property type="project" value="UniProtKB-KW"/>
</dbReference>
<dbReference type="EMBL" id="FNOU01000013">
    <property type="protein sequence ID" value="SDY01688.1"/>
    <property type="molecule type" value="Genomic_DNA"/>
</dbReference>
<dbReference type="OrthoDB" id="9803333at2"/>
<dbReference type="NCBIfam" id="NF005559">
    <property type="entry name" value="PRK07231.1"/>
    <property type="match status" value="1"/>
</dbReference>
<dbReference type="STRING" id="1528.SAMN04488579_11385"/>
<organism evidence="3 4">
    <name type="scientific">Eubacterium barkeri</name>
    <name type="common">Clostridium barkeri</name>
    <dbReference type="NCBI Taxonomy" id="1528"/>
    <lineage>
        <taxon>Bacteria</taxon>
        <taxon>Bacillati</taxon>
        <taxon>Bacillota</taxon>
        <taxon>Clostridia</taxon>
        <taxon>Eubacteriales</taxon>
        <taxon>Eubacteriaceae</taxon>
        <taxon>Eubacterium</taxon>
    </lineage>
</organism>
<evidence type="ECO:0000256" key="1">
    <source>
        <dbReference type="ARBA" id="ARBA00006484"/>
    </source>
</evidence>
<dbReference type="Gene3D" id="3.40.50.720">
    <property type="entry name" value="NAD(P)-binding Rossmann-like Domain"/>
    <property type="match status" value="1"/>
</dbReference>
<dbReference type="InterPro" id="IPR036291">
    <property type="entry name" value="NAD(P)-bd_dom_sf"/>
</dbReference>
<dbReference type="Pfam" id="PF13561">
    <property type="entry name" value="adh_short_C2"/>
    <property type="match status" value="1"/>
</dbReference>
<name>A0A1H3GGB9_EUBBA</name>
<keyword evidence="4" id="KW-1185">Reference proteome</keyword>
<dbReference type="PRINTS" id="PR00081">
    <property type="entry name" value="GDHRDH"/>
</dbReference>
<dbReference type="CDD" id="cd05233">
    <property type="entry name" value="SDR_c"/>
    <property type="match status" value="1"/>
</dbReference>
<evidence type="ECO:0000313" key="4">
    <source>
        <dbReference type="Proteomes" id="UP000199652"/>
    </source>
</evidence>
<accession>A0A1H3GGB9</accession>
<keyword evidence="2" id="KW-0560">Oxidoreductase</keyword>
<dbReference type="PRINTS" id="PR00080">
    <property type="entry name" value="SDRFAMILY"/>
</dbReference>
<dbReference type="Proteomes" id="UP000199652">
    <property type="component" value="Unassembled WGS sequence"/>
</dbReference>
<reference evidence="4" key="1">
    <citation type="submission" date="2016-10" db="EMBL/GenBank/DDBJ databases">
        <authorList>
            <person name="Varghese N."/>
            <person name="Submissions S."/>
        </authorList>
    </citation>
    <scope>NUCLEOTIDE SEQUENCE [LARGE SCALE GENOMIC DNA]</scope>
    <source>
        <strain evidence="4">VPI 5359</strain>
    </source>
</reference>
<dbReference type="AlphaFoldDB" id="A0A1H3GGB9"/>